<dbReference type="PANTHER" id="PTHR40635:SF1">
    <property type="match status" value="1"/>
</dbReference>
<accession>A0A9N9GRD6</accession>
<proteinExistence type="predicted"/>
<reference evidence="1" key="1">
    <citation type="submission" date="2021-06" db="EMBL/GenBank/DDBJ databases">
        <authorList>
            <person name="Kallberg Y."/>
            <person name="Tangrot J."/>
            <person name="Rosling A."/>
        </authorList>
    </citation>
    <scope>NUCLEOTIDE SEQUENCE</scope>
    <source>
        <strain evidence="1">MT106</strain>
    </source>
</reference>
<comment type="caution">
    <text evidence="1">The sequence shown here is derived from an EMBL/GenBank/DDBJ whole genome shotgun (WGS) entry which is preliminary data.</text>
</comment>
<sequence>MSSSSSSAKAKIRYTTYTQRYIRVSEKHILPLIIYLRPENTNWFNDGMFQELIEKLNKFLPQKIDSMRKRKSNESKDKQEEQQISADIFREKFHCAYYFRPTDIRHSVLIKDKRYMLPSSRKSKSKELEEVKPDFQVNYNGFSIFIKTLVVVVEPIGETFEFIDNVKAKYVDSLESYFFS</sequence>
<dbReference type="EMBL" id="CAJVPL010003255">
    <property type="protein sequence ID" value="CAG8629125.1"/>
    <property type="molecule type" value="Genomic_DNA"/>
</dbReference>
<evidence type="ECO:0000313" key="2">
    <source>
        <dbReference type="Proteomes" id="UP000789831"/>
    </source>
</evidence>
<dbReference type="OrthoDB" id="5374757at2759"/>
<gene>
    <name evidence="1" type="ORF">AGERDE_LOCUS10439</name>
</gene>
<dbReference type="PANTHER" id="PTHR40635">
    <property type="match status" value="1"/>
</dbReference>
<name>A0A9N9GRD6_9GLOM</name>
<protein>
    <submittedName>
        <fullName evidence="1">952_t:CDS:1</fullName>
    </submittedName>
</protein>
<dbReference type="Proteomes" id="UP000789831">
    <property type="component" value="Unassembled WGS sequence"/>
</dbReference>
<dbReference type="AlphaFoldDB" id="A0A9N9GRD6"/>
<evidence type="ECO:0000313" key="1">
    <source>
        <dbReference type="EMBL" id="CAG8629125.1"/>
    </source>
</evidence>
<keyword evidence="2" id="KW-1185">Reference proteome</keyword>
<organism evidence="1 2">
    <name type="scientific">Ambispora gerdemannii</name>
    <dbReference type="NCBI Taxonomy" id="144530"/>
    <lineage>
        <taxon>Eukaryota</taxon>
        <taxon>Fungi</taxon>
        <taxon>Fungi incertae sedis</taxon>
        <taxon>Mucoromycota</taxon>
        <taxon>Glomeromycotina</taxon>
        <taxon>Glomeromycetes</taxon>
        <taxon>Archaeosporales</taxon>
        <taxon>Ambisporaceae</taxon>
        <taxon>Ambispora</taxon>
    </lineage>
</organism>